<dbReference type="Ensembl" id="ENSCWAT00000003479.1">
    <property type="protein sequence ID" value="ENSCWAP00000003197.1"/>
    <property type="gene ID" value="ENSCWAG00000002540.1"/>
</dbReference>
<organism evidence="1 2">
    <name type="scientific">Catagonus wagneri</name>
    <name type="common">Chacoan peccary</name>
    <dbReference type="NCBI Taxonomy" id="51154"/>
    <lineage>
        <taxon>Eukaryota</taxon>
        <taxon>Metazoa</taxon>
        <taxon>Chordata</taxon>
        <taxon>Craniata</taxon>
        <taxon>Vertebrata</taxon>
        <taxon>Euteleostomi</taxon>
        <taxon>Mammalia</taxon>
        <taxon>Eutheria</taxon>
        <taxon>Laurasiatheria</taxon>
        <taxon>Artiodactyla</taxon>
        <taxon>Suina</taxon>
        <taxon>Tayassuidae</taxon>
        <taxon>Catagonus</taxon>
    </lineage>
</organism>
<reference evidence="1" key="1">
    <citation type="submission" date="2025-08" db="UniProtKB">
        <authorList>
            <consortium name="Ensembl"/>
        </authorList>
    </citation>
    <scope>IDENTIFICATION</scope>
</reference>
<dbReference type="GeneTree" id="ENSGT00910000147804"/>
<sequence length="59" mass="6610">MELLTPFFIEGPPLDLIKVSLGYAAMFEMDMHHGPFRSRTVALKREALLCTGAHPSMFS</sequence>
<name>A0A8C3VRZ9_9CETA</name>
<accession>A0A8C3VRZ9</accession>
<keyword evidence="2" id="KW-1185">Reference proteome</keyword>
<reference evidence="1" key="2">
    <citation type="submission" date="2025-09" db="UniProtKB">
        <authorList>
            <consortium name="Ensembl"/>
        </authorList>
    </citation>
    <scope>IDENTIFICATION</scope>
</reference>
<evidence type="ECO:0000313" key="1">
    <source>
        <dbReference type="Ensembl" id="ENSCWAP00000003197.1"/>
    </source>
</evidence>
<dbReference type="Proteomes" id="UP000694540">
    <property type="component" value="Unplaced"/>
</dbReference>
<protein>
    <submittedName>
        <fullName evidence="1">Uncharacterized protein</fullName>
    </submittedName>
</protein>
<evidence type="ECO:0000313" key="2">
    <source>
        <dbReference type="Proteomes" id="UP000694540"/>
    </source>
</evidence>
<proteinExistence type="predicted"/>
<dbReference type="AlphaFoldDB" id="A0A8C3VRZ9"/>